<evidence type="ECO:0000313" key="3">
    <source>
        <dbReference type="Proteomes" id="UP000598997"/>
    </source>
</evidence>
<sequence>MFTPSYRSSSPDRWTMPRPFSDASQRYAKFGALQPMEAPGFWERLIRGA</sequence>
<keyword evidence="3" id="KW-1185">Reference proteome</keyword>
<name>A0A916YKH6_9SPHN</name>
<dbReference type="RefSeq" id="WP_172807498.1">
    <property type="nucleotide sequence ID" value="NZ_BMIO01000007.1"/>
</dbReference>
<comment type="caution">
    <text evidence="2">The sequence shown here is derived from an EMBL/GenBank/DDBJ whole genome shotgun (WGS) entry which is preliminary data.</text>
</comment>
<organism evidence="2 3">
    <name type="scientific">Croceicoccus pelagius</name>
    <dbReference type="NCBI Taxonomy" id="1703341"/>
    <lineage>
        <taxon>Bacteria</taxon>
        <taxon>Pseudomonadati</taxon>
        <taxon>Pseudomonadota</taxon>
        <taxon>Alphaproteobacteria</taxon>
        <taxon>Sphingomonadales</taxon>
        <taxon>Erythrobacteraceae</taxon>
        <taxon>Croceicoccus</taxon>
    </lineage>
</organism>
<feature type="compositionally biased region" description="Polar residues" evidence="1">
    <location>
        <begin position="1"/>
        <end position="12"/>
    </location>
</feature>
<evidence type="ECO:0000313" key="2">
    <source>
        <dbReference type="EMBL" id="GGD48941.1"/>
    </source>
</evidence>
<dbReference type="Proteomes" id="UP000598997">
    <property type="component" value="Unassembled WGS sequence"/>
</dbReference>
<accession>A0A916YKH6</accession>
<dbReference type="AlphaFoldDB" id="A0A916YKH6"/>
<gene>
    <name evidence="2" type="ORF">GCM10010989_23990</name>
</gene>
<reference evidence="2 3" key="1">
    <citation type="journal article" date="2014" name="Int. J. Syst. Evol. Microbiol.">
        <title>Complete genome sequence of Corynebacterium casei LMG S-19264T (=DSM 44701T), isolated from a smear-ripened cheese.</title>
        <authorList>
            <consortium name="US DOE Joint Genome Institute (JGI-PGF)"/>
            <person name="Walter F."/>
            <person name="Albersmeier A."/>
            <person name="Kalinowski J."/>
            <person name="Ruckert C."/>
        </authorList>
    </citation>
    <scope>NUCLEOTIDE SEQUENCE [LARGE SCALE GENOMIC DNA]</scope>
    <source>
        <strain evidence="2 3">CGMCC 1.15358</strain>
    </source>
</reference>
<protein>
    <submittedName>
        <fullName evidence="2">Uncharacterized protein</fullName>
    </submittedName>
</protein>
<proteinExistence type="predicted"/>
<feature type="region of interest" description="Disordered" evidence="1">
    <location>
        <begin position="1"/>
        <end position="20"/>
    </location>
</feature>
<dbReference type="EMBL" id="BMIO01000007">
    <property type="protein sequence ID" value="GGD48941.1"/>
    <property type="molecule type" value="Genomic_DNA"/>
</dbReference>
<evidence type="ECO:0000256" key="1">
    <source>
        <dbReference type="SAM" id="MobiDB-lite"/>
    </source>
</evidence>